<evidence type="ECO:0000256" key="3">
    <source>
        <dbReference type="PIRNR" id="PIRNR000858"/>
    </source>
</evidence>
<dbReference type="STRING" id="195883.A0A482XD38"/>
<dbReference type="AlphaFoldDB" id="A0A482XD38"/>
<gene>
    <name evidence="5" type="ORF">LSTR_LSTR009025</name>
</gene>
<dbReference type="PIRSF" id="PIRSF000858">
    <property type="entry name" value="SCOT-t"/>
    <property type="match status" value="1"/>
</dbReference>
<dbReference type="Proteomes" id="UP000291343">
    <property type="component" value="Unassembled WGS sequence"/>
</dbReference>
<comment type="catalytic activity">
    <reaction evidence="3">
        <text>a 3-oxo acid + succinyl-CoA = a 3-oxoacyl-CoA + succinate</text>
        <dbReference type="Rhea" id="RHEA:24564"/>
        <dbReference type="ChEBI" id="CHEBI:30031"/>
        <dbReference type="ChEBI" id="CHEBI:35973"/>
        <dbReference type="ChEBI" id="CHEBI:57292"/>
        <dbReference type="ChEBI" id="CHEBI:90726"/>
        <dbReference type="EC" id="2.8.3.5"/>
    </reaction>
</comment>
<dbReference type="EC" id="2.8.3.5" evidence="3"/>
<keyword evidence="6" id="KW-1185">Reference proteome</keyword>
<dbReference type="InParanoid" id="A0A482XD38"/>
<dbReference type="NCBIfam" id="TIGR02428">
    <property type="entry name" value="pcaJ_scoB_fam"/>
    <property type="match status" value="1"/>
</dbReference>
<dbReference type="NCBIfam" id="TIGR02429">
    <property type="entry name" value="pcaI_scoA_fam"/>
    <property type="match status" value="1"/>
</dbReference>
<comment type="function">
    <text evidence="3">Key enzyme for ketone body catabolism. Transfers the CoA moiety from succinate to acetoacetate. Formation of the enzyme-CoA intermediate proceeds via an unstable anhydride species formed between the carboxylate groups of the enzyme and substrate.</text>
</comment>
<dbReference type="OrthoDB" id="1933379at2759"/>
<evidence type="ECO:0000256" key="2">
    <source>
        <dbReference type="ARBA" id="ARBA00022679"/>
    </source>
</evidence>
<sequence>MELSVQNVLFKNLKTFLSYKILKRSLLTCNKRRTQFFPDTASALQSIPDGSRILVGGFGLCGIPENLISALLKSGAKDLTVITNNPGVGDYGVGLLIKERRVKRLIASYIGENPECERQYLTGQLEVELIPQGTLAEKIRAGGAGIPAFYTPTGAGTLMQLGGVPIKYKEQEGGVESTQESTAVAGADERLGVEIACSGRQSQMFGDKEYILEEAITADFALVKAFRADKKGNLVFRMSARNFNPTMCKAADVSIVEVEELVEELQPDEIHVPSIYVHRFAVGEKYEKRIEKLTIKKTSKSSESVITASEFVNHRETIAKRAALEFKDGMIVNLGIGLPSLASNYIPEGVNVTIQTENGILGIGGHPTRSKVDPDLINASKELTTILPHASFFSSDESFAMIRGGHLDLTILGALEVSQYGDLASWMIPGRMVKGMGGAMDLVSAPKTKVIVVMEHVASDGSPKIVDSCSLPLTGVKCVDLIITDKGVFKVDPETGLTLIELAEGVEIPDLMVNTPCSFEISPELKTMELKKNTEAAV</sequence>
<feature type="active site" description="5-glutamyl coenzyme A thioester intermediate" evidence="4">
    <location>
        <position position="357"/>
    </location>
</feature>
<dbReference type="EMBL" id="QKKF02012829">
    <property type="protein sequence ID" value="RZF43221.1"/>
    <property type="molecule type" value="Genomic_DNA"/>
</dbReference>
<keyword evidence="2 3" id="KW-0808">Transferase</keyword>
<dbReference type="Pfam" id="PF01144">
    <property type="entry name" value="CoA_trans"/>
    <property type="match status" value="2"/>
</dbReference>
<dbReference type="InterPro" id="IPR012791">
    <property type="entry name" value="3-oxoacid_CoA-transf_B"/>
</dbReference>
<dbReference type="InterPro" id="IPR037171">
    <property type="entry name" value="NagB/RpiA_transferase-like"/>
</dbReference>
<dbReference type="UniPathway" id="UPA00929">
    <property type="reaction ID" value="UER00894"/>
</dbReference>
<evidence type="ECO:0000256" key="1">
    <source>
        <dbReference type="ARBA" id="ARBA00007154"/>
    </source>
</evidence>
<dbReference type="InterPro" id="IPR012792">
    <property type="entry name" value="3-oxoacid_CoA-transf_A"/>
</dbReference>
<dbReference type="InterPro" id="IPR004163">
    <property type="entry name" value="CoA_transf_BS"/>
</dbReference>
<keyword evidence="3" id="KW-0496">Mitochondrion</keyword>
<evidence type="ECO:0000256" key="4">
    <source>
        <dbReference type="PIRSR" id="PIRSR000858-1"/>
    </source>
</evidence>
<protein>
    <recommendedName>
        <fullName evidence="3">Succinyl-CoA:3-ketoacid-coenzyme A transferase</fullName>
        <ecNumber evidence="3">2.8.3.5</ecNumber>
    </recommendedName>
</protein>
<accession>A0A482XD38</accession>
<dbReference type="Gene3D" id="3.40.1080.10">
    <property type="entry name" value="Glutaconate Coenzyme A-transferase"/>
    <property type="match status" value="2"/>
</dbReference>
<dbReference type="InterPro" id="IPR004165">
    <property type="entry name" value="CoA_trans_fam_I"/>
</dbReference>
<organism evidence="5 6">
    <name type="scientific">Laodelphax striatellus</name>
    <name type="common">Small brown planthopper</name>
    <name type="synonym">Delphax striatella</name>
    <dbReference type="NCBI Taxonomy" id="195883"/>
    <lineage>
        <taxon>Eukaryota</taxon>
        <taxon>Metazoa</taxon>
        <taxon>Ecdysozoa</taxon>
        <taxon>Arthropoda</taxon>
        <taxon>Hexapoda</taxon>
        <taxon>Insecta</taxon>
        <taxon>Pterygota</taxon>
        <taxon>Neoptera</taxon>
        <taxon>Paraneoptera</taxon>
        <taxon>Hemiptera</taxon>
        <taxon>Auchenorrhyncha</taxon>
        <taxon>Fulgoroidea</taxon>
        <taxon>Delphacidae</taxon>
        <taxon>Criomorphinae</taxon>
        <taxon>Laodelphax</taxon>
    </lineage>
</organism>
<dbReference type="SUPFAM" id="SSF100950">
    <property type="entry name" value="NagB/RpiA/CoA transferase-like"/>
    <property type="match status" value="2"/>
</dbReference>
<comment type="caution">
    <text evidence="5">The sequence shown here is derived from an EMBL/GenBank/DDBJ whole genome shotgun (WGS) entry which is preliminary data.</text>
</comment>
<comment type="similarity">
    <text evidence="1 3">Belongs to the 3-oxoacid CoA-transferase family.</text>
</comment>
<dbReference type="PANTHER" id="PTHR13707">
    <property type="entry name" value="KETOACID-COENZYME A TRANSFERASE"/>
    <property type="match status" value="1"/>
</dbReference>
<dbReference type="FunCoup" id="A0A482XD38">
    <property type="interactions" value="614"/>
</dbReference>
<dbReference type="PANTHER" id="PTHR13707:SF23">
    <property type="entry name" value="SUCCINYL-COA:3-KETOACID-COENZYME A TRANSFERASE"/>
    <property type="match status" value="1"/>
</dbReference>
<dbReference type="FunFam" id="3.40.1080.10:FF:000001">
    <property type="entry name" value="Succinyl-coa:3-ketoacid-coenzyme a transferase subunit b"/>
    <property type="match status" value="1"/>
</dbReference>
<dbReference type="GO" id="GO:0005739">
    <property type="term" value="C:mitochondrion"/>
    <property type="evidence" value="ECO:0007669"/>
    <property type="project" value="TreeGrafter"/>
</dbReference>
<proteinExistence type="inferred from homology"/>
<dbReference type="PROSITE" id="PS01273">
    <property type="entry name" value="COA_TRANSF_1"/>
    <property type="match status" value="1"/>
</dbReference>
<dbReference type="GO" id="GO:0008260">
    <property type="term" value="F:succinyl-CoA:3-oxo-acid CoA-transferase activity"/>
    <property type="evidence" value="ECO:0007669"/>
    <property type="project" value="UniProtKB-EC"/>
</dbReference>
<evidence type="ECO:0000313" key="6">
    <source>
        <dbReference type="Proteomes" id="UP000291343"/>
    </source>
</evidence>
<name>A0A482XD38_LAOST</name>
<dbReference type="GO" id="GO:0046952">
    <property type="term" value="P:ketone body catabolic process"/>
    <property type="evidence" value="ECO:0007669"/>
    <property type="project" value="InterPro"/>
</dbReference>
<dbReference type="SMART" id="SM00882">
    <property type="entry name" value="CoA_trans"/>
    <property type="match status" value="2"/>
</dbReference>
<dbReference type="InterPro" id="IPR014388">
    <property type="entry name" value="3-oxoacid_CoA-transferase"/>
</dbReference>
<dbReference type="SMR" id="A0A482XD38"/>
<evidence type="ECO:0000313" key="5">
    <source>
        <dbReference type="EMBL" id="RZF43221.1"/>
    </source>
</evidence>
<reference evidence="5 6" key="1">
    <citation type="journal article" date="2017" name="Gigascience">
        <title>Genome sequence of the small brown planthopper, Laodelphax striatellus.</title>
        <authorList>
            <person name="Zhu J."/>
            <person name="Jiang F."/>
            <person name="Wang X."/>
            <person name="Yang P."/>
            <person name="Bao Y."/>
            <person name="Zhao W."/>
            <person name="Wang W."/>
            <person name="Lu H."/>
            <person name="Wang Q."/>
            <person name="Cui N."/>
            <person name="Li J."/>
            <person name="Chen X."/>
            <person name="Luo L."/>
            <person name="Yu J."/>
            <person name="Kang L."/>
            <person name="Cui F."/>
        </authorList>
    </citation>
    <scope>NUCLEOTIDE SEQUENCE [LARGE SCALE GENOMIC DNA]</scope>
    <source>
        <strain evidence="5">Lst14</strain>
    </source>
</reference>
<comment type="pathway">
    <text evidence="3">Ketone metabolism; succinyl-CoA degradation; acetoacetyl-CoA from succinyl-CoA: step 1/1.</text>
</comment>